<dbReference type="Proteomes" id="UP000189681">
    <property type="component" value="Unassembled WGS sequence"/>
</dbReference>
<evidence type="ECO:0000313" key="2">
    <source>
        <dbReference type="Proteomes" id="UP000189681"/>
    </source>
</evidence>
<dbReference type="EMBL" id="AYTS01000035">
    <property type="protein sequence ID" value="OOP57373.1"/>
    <property type="molecule type" value="Genomic_DNA"/>
</dbReference>
<evidence type="ECO:0000313" key="1">
    <source>
        <dbReference type="EMBL" id="OOP57373.1"/>
    </source>
</evidence>
<reference evidence="1 2" key="1">
    <citation type="journal article" date="2017" name="Water Res.">
        <title>Discovery and metagenomic analysis of an anammox bacterial enrichment related to Candidatus "Brocadia caroliniensis" in a full-scale glycerol-fed nitritation-denitritation separate centrate treatment process.</title>
        <authorList>
            <person name="Park H."/>
            <person name="Brotto A.C."/>
            <person name="van Loosdrecht M.C."/>
            <person name="Chandran K."/>
        </authorList>
    </citation>
    <scope>NUCLEOTIDE SEQUENCE [LARGE SCALE GENOMIC DNA]</scope>
    <source>
        <strain evidence="1">26THWARD</strain>
    </source>
</reference>
<protein>
    <submittedName>
        <fullName evidence="1">Uncharacterized protein</fullName>
    </submittedName>
</protein>
<dbReference type="AlphaFoldDB" id="A0A1V4AW61"/>
<organism evidence="1 2">
    <name type="scientific">Candidatus Brocadia carolinensis</name>
    <dbReference type="NCBI Taxonomy" id="1004156"/>
    <lineage>
        <taxon>Bacteria</taxon>
        <taxon>Pseudomonadati</taxon>
        <taxon>Planctomycetota</taxon>
        <taxon>Candidatus Brocadiia</taxon>
        <taxon>Candidatus Brocadiales</taxon>
        <taxon>Candidatus Brocadiaceae</taxon>
        <taxon>Candidatus Brocadia</taxon>
    </lineage>
</organism>
<sequence length="372" mass="42570">MDLSLSRFLDILSYNYKGFQAQITEVSVGEIYDDNVTFTDRNEKDDFITLTGFGLGIKYEGKSRSLDILGNVDYQTFAKNSDFNNITTDLFLNFKNEFSDHDRISLMNDFSYSDAPLFNQGEGFFDDQFGRSQGRFEYFKNKLDLDYTRDMSKQLTAIARYDNQIDLFSGSVTGLRDSFLNKLGLGAEYLFSSTTTSLFSYDFTNRRFEGGADASINEITAGARQYLTKKIYFEGIAGVDFIDSFDDKNLTEPVIKTSLVYQKGADMLARLSFEKRHDTSPYEEDIFDNWRTTASATRQVLERLRCSLSVFYGEGEYIATNSDQRFLGMNSTLLYDITKYLKGNFTYTYSDSDSEDDGYLRNTVFFGLTAGF</sequence>
<gene>
    <name evidence="1" type="ORF">AYP45_04305</name>
</gene>
<accession>A0A1V4AW61</accession>
<name>A0A1V4AW61_9BACT</name>
<comment type="caution">
    <text evidence="1">The sequence shown here is derived from an EMBL/GenBank/DDBJ whole genome shotgun (WGS) entry which is preliminary data.</text>
</comment>
<proteinExistence type="predicted"/>